<reference evidence="1 2" key="1">
    <citation type="journal article" date="2016" name="Nat. Commun.">
        <title>Thousands of microbial genomes shed light on interconnected biogeochemical processes in an aquifer system.</title>
        <authorList>
            <person name="Anantharaman K."/>
            <person name="Brown C.T."/>
            <person name="Hug L.A."/>
            <person name="Sharon I."/>
            <person name="Castelle C.J."/>
            <person name="Probst A.J."/>
            <person name="Thomas B.C."/>
            <person name="Singh A."/>
            <person name="Wilkins M.J."/>
            <person name="Karaoz U."/>
            <person name="Brodie E.L."/>
            <person name="Williams K.H."/>
            <person name="Hubbard S.S."/>
            <person name="Banfield J.F."/>
        </authorList>
    </citation>
    <scope>NUCLEOTIDE SEQUENCE [LARGE SCALE GENOMIC DNA]</scope>
</reference>
<dbReference type="STRING" id="1798499.A3C95_02115"/>
<proteinExistence type="predicted"/>
<accession>A0A1F6E3K8</accession>
<dbReference type="EMBL" id="MFLM01000022">
    <property type="protein sequence ID" value="OGG67792.1"/>
    <property type="molecule type" value="Genomic_DNA"/>
</dbReference>
<protein>
    <submittedName>
        <fullName evidence="1">Uncharacterized protein</fullName>
    </submittedName>
</protein>
<evidence type="ECO:0000313" key="2">
    <source>
        <dbReference type="Proteomes" id="UP000177107"/>
    </source>
</evidence>
<evidence type="ECO:0000313" key="1">
    <source>
        <dbReference type="EMBL" id="OGG67792.1"/>
    </source>
</evidence>
<dbReference type="Proteomes" id="UP000177107">
    <property type="component" value="Unassembled WGS sequence"/>
</dbReference>
<organism evidence="1 2">
    <name type="scientific">Candidatus Kaiserbacteria bacterium RIFCSPHIGHO2_02_FULL_56_30</name>
    <dbReference type="NCBI Taxonomy" id="1798499"/>
    <lineage>
        <taxon>Bacteria</taxon>
        <taxon>Candidatus Kaiseribacteriota</taxon>
    </lineage>
</organism>
<gene>
    <name evidence="1" type="ORF">A3C95_02115</name>
</gene>
<name>A0A1F6E3K8_9BACT</name>
<dbReference type="AlphaFoldDB" id="A0A1F6E3K8"/>
<sequence length="188" mass="21404">MPLSVVGEPDESERLLHFLASSPLPGSECFVASEHFNVDWRKDNVQITFTSGVFREIFLKEVEEKNSYGKPKKNIPPGKIEKDIPPGEMRTFLLQKPSTNGPIIHALGQTHEIHLADLWAAFKKQPKGEVGTLATNNETTNVSYIRDIQGQLWAIRAYWYGFGEYWRVEAYPRMSKEAWPADSLIVSR</sequence>
<comment type="caution">
    <text evidence="1">The sequence shown here is derived from an EMBL/GenBank/DDBJ whole genome shotgun (WGS) entry which is preliminary data.</text>
</comment>